<protein>
    <submittedName>
        <fullName evidence="6">Lrp/AsnC ligand binding domain-containing protein</fullName>
    </submittedName>
</protein>
<keyword evidence="3" id="KW-0010">Activator</keyword>
<gene>
    <name evidence="6" type="ORF">HLB44_20900</name>
</gene>
<dbReference type="SUPFAM" id="SSF46785">
    <property type="entry name" value="Winged helix' DNA-binding domain"/>
    <property type="match status" value="1"/>
</dbReference>
<sequence length="159" mass="17546">MPPPLDDIDAQILRLLQADGRLPKQKLADAVGLSAAATHERIKRLTDEGYILGFEAVLNPAKLAAGMLVFAEVRLEYTGAGVADAFRDAVQQRPEILECYEVAGSFDYMIKTRVADMIAYRDLVAAVVWRLPGVRDLRTFAVVEEIKHTARIAVRVSLP</sequence>
<dbReference type="InterPro" id="IPR019887">
    <property type="entry name" value="Tscrpt_reg_AsnC/Lrp_C"/>
</dbReference>
<accession>A0ABX2ELJ5</accession>
<dbReference type="InterPro" id="IPR019888">
    <property type="entry name" value="Tscrpt_reg_AsnC-like"/>
</dbReference>
<dbReference type="InterPro" id="IPR000485">
    <property type="entry name" value="AsnC-type_HTH_dom"/>
</dbReference>
<keyword evidence="7" id="KW-1185">Reference proteome</keyword>
<dbReference type="PANTHER" id="PTHR30154">
    <property type="entry name" value="LEUCINE-RESPONSIVE REGULATORY PROTEIN"/>
    <property type="match status" value="1"/>
</dbReference>
<dbReference type="SMART" id="SM00344">
    <property type="entry name" value="HTH_ASNC"/>
    <property type="match status" value="1"/>
</dbReference>
<dbReference type="InterPro" id="IPR011008">
    <property type="entry name" value="Dimeric_a/b-barrel"/>
</dbReference>
<dbReference type="Gene3D" id="3.30.70.920">
    <property type="match status" value="1"/>
</dbReference>
<evidence type="ECO:0000313" key="7">
    <source>
        <dbReference type="Proteomes" id="UP000737171"/>
    </source>
</evidence>
<dbReference type="Pfam" id="PF13412">
    <property type="entry name" value="HTH_24"/>
    <property type="match status" value="1"/>
</dbReference>
<keyword evidence="1" id="KW-0805">Transcription regulation</keyword>
<dbReference type="SUPFAM" id="SSF54909">
    <property type="entry name" value="Dimeric alpha+beta barrel"/>
    <property type="match status" value="1"/>
</dbReference>
<evidence type="ECO:0000259" key="5">
    <source>
        <dbReference type="PROSITE" id="PS50956"/>
    </source>
</evidence>
<keyword evidence="4" id="KW-0804">Transcription</keyword>
<keyword evidence="2" id="KW-0238">DNA-binding</keyword>
<dbReference type="PROSITE" id="PS50956">
    <property type="entry name" value="HTH_ASNC_2"/>
    <property type="match status" value="1"/>
</dbReference>
<name>A0ABX2ELJ5_9BURK</name>
<dbReference type="PANTHER" id="PTHR30154:SF0">
    <property type="entry name" value="LEUCINE-RESPONSIVE REGULATORY PROTEIN"/>
    <property type="match status" value="1"/>
</dbReference>
<evidence type="ECO:0000313" key="6">
    <source>
        <dbReference type="EMBL" id="NRF69464.1"/>
    </source>
</evidence>
<dbReference type="PRINTS" id="PR00033">
    <property type="entry name" value="HTHASNC"/>
</dbReference>
<dbReference type="InterPro" id="IPR036390">
    <property type="entry name" value="WH_DNA-bd_sf"/>
</dbReference>
<dbReference type="Pfam" id="PF01037">
    <property type="entry name" value="AsnC_trans_reg"/>
    <property type="match status" value="1"/>
</dbReference>
<proteinExistence type="predicted"/>
<reference evidence="6 7" key="1">
    <citation type="submission" date="2020-05" db="EMBL/GenBank/DDBJ databases">
        <title>Aquincola sp. isolate from soil.</title>
        <authorList>
            <person name="Han J."/>
            <person name="Kim D.-U."/>
        </authorList>
    </citation>
    <scope>NUCLEOTIDE SEQUENCE [LARGE SCALE GENOMIC DNA]</scope>
    <source>
        <strain evidence="6 7">S2</strain>
    </source>
</reference>
<organism evidence="6 7">
    <name type="scientific">Pseudaquabacterium terrae</name>
    <dbReference type="NCBI Taxonomy" id="2732868"/>
    <lineage>
        <taxon>Bacteria</taxon>
        <taxon>Pseudomonadati</taxon>
        <taxon>Pseudomonadota</taxon>
        <taxon>Betaproteobacteria</taxon>
        <taxon>Burkholderiales</taxon>
        <taxon>Sphaerotilaceae</taxon>
        <taxon>Pseudaquabacterium</taxon>
    </lineage>
</organism>
<dbReference type="InterPro" id="IPR036388">
    <property type="entry name" value="WH-like_DNA-bd_sf"/>
</dbReference>
<dbReference type="Gene3D" id="1.10.10.10">
    <property type="entry name" value="Winged helix-like DNA-binding domain superfamily/Winged helix DNA-binding domain"/>
    <property type="match status" value="1"/>
</dbReference>
<dbReference type="RefSeq" id="WP_173127121.1">
    <property type="nucleotide sequence ID" value="NZ_JABRWJ010000006.1"/>
</dbReference>
<evidence type="ECO:0000256" key="3">
    <source>
        <dbReference type="ARBA" id="ARBA00023159"/>
    </source>
</evidence>
<dbReference type="Proteomes" id="UP000737171">
    <property type="component" value="Unassembled WGS sequence"/>
</dbReference>
<evidence type="ECO:0000256" key="4">
    <source>
        <dbReference type="ARBA" id="ARBA00023163"/>
    </source>
</evidence>
<feature type="domain" description="HTH asnC-type" evidence="5">
    <location>
        <begin position="5"/>
        <end position="68"/>
    </location>
</feature>
<comment type="caution">
    <text evidence="6">The sequence shown here is derived from an EMBL/GenBank/DDBJ whole genome shotgun (WGS) entry which is preliminary data.</text>
</comment>
<dbReference type="EMBL" id="JABRWJ010000006">
    <property type="protein sequence ID" value="NRF69464.1"/>
    <property type="molecule type" value="Genomic_DNA"/>
</dbReference>
<evidence type="ECO:0000256" key="2">
    <source>
        <dbReference type="ARBA" id="ARBA00023125"/>
    </source>
</evidence>
<evidence type="ECO:0000256" key="1">
    <source>
        <dbReference type="ARBA" id="ARBA00023015"/>
    </source>
</evidence>